<dbReference type="AlphaFoldDB" id="A0A5K7YUU7"/>
<dbReference type="RefSeq" id="WP_155319581.1">
    <property type="nucleotide sequence ID" value="NZ_AP021874.1"/>
</dbReference>
<reference evidence="2 3" key="1">
    <citation type="submission" date="2019-11" db="EMBL/GenBank/DDBJ databases">
        <title>Comparative genomics of hydrocarbon-degrading Desulfosarcina strains.</title>
        <authorList>
            <person name="Watanabe M."/>
            <person name="Kojima H."/>
            <person name="Fukui M."/>
        </authorList>
    </citation>
    <scope>NUCLEOTIDE SEQUENCE [LARGE SCALE GENOMIC DNA]</scope>
    <source>
        <strain evidence="2 3">PL12</strain>
    </source>
</reference>
<dbReference type="Gene3D" id="3.40.1280.10">
    <property type="match status" value="1"/>
</dbReference>
<evidence type="ECO:0000259" key="1">
    <source>
        <dbReference type="Pfam" id="PF09936"/>
    </source>
</evidence>
<dbReference type="InterPro" id="IPR019230">
    <property type="entry name" value="RNA_MeTrfase_C_dom"/>
</dbReference>
<dbReference type="EMBL" id="AP021874">
    <property type="protein sequence ID" value="BBO71799.1"/>
    <property type="molecule type" value="Genomic_DNA"/>
</dbReference>
<gene>
    <name evidence="2" type="ORF">DSCA_57290</name>
</gene>
<dbReference type="OrthoDB" id="9794931at2"/>
<dbReference type="InterPro" id="IPR029026">
    <property type="entry name" value="tRNA_m1G_MTases_N"/>
</dbReference>
<accession>A0A5K7YUU7</accession>
<protein>
    <recommendedName>
        <fullName evidence="1">tRNA (guanine-N(1)-)-methyltransferase C-terminal domain-containing protein</fullName>
    </recommendedName>
</protein>
<evidence type="ECO:0000313" key="2">
    <source>
        <dbReference type="EMBL" id="BBO71799.1"/>
    </source>
</evidence>
<dbReference type="CDD" id="cd18085">
    <property type="entry name" value="TM1570-like"/>
    <property type="match status" value="1"/>
</dbReference>
<dbReference type="Pfam" id="PF09936">
    <property type="entry name" value="Methyltrn_RNA_4"/>
    <property type="match status" value="1"/>
</dbReference>
<proteinExistence type="predicted"/>
<name>A0A5K7YUU7_9BACT</name>
<evidence type="ECO:0000313" key="3">
    <source>
        <dbReference type="Proteomes" id="UP000427906"/>
    </source>
</evidence>
<sequence>MTGLPAKRLYVALIHYPVIDKNGETIASAVTNLDLHDIARVCRTYGVKGYYVITPLEDQKVLVDRILHHWTAGVGRAYNPKRQQALERVKVSTTFAEAIADIAEVEGRRPKTVATSARRHADSLSYSRLRGLLADPVPHILAFGTAWGLAGTFMAEADYRLDPLVGAGTYNHLSVRSAVSIILDRLLGRPE</sequence>
<dbReference type="Proteomes" id="UP000427906">
    <property type="component" value="Chromosome"/>
</dbReference>
<keyword evidence="3" id="KW-1185">Reference proteome</keyword>
<dbReference type="KEGG" id="dalk:DSCA_57290"/>
<feature type="domain" description="tRNA (guanine-N(1)-)-methyltransferase C-terminal" evidence="1">
    <location>
        <begin position="9"/>
        <end position="188"/>
    </location>
</feature>
<organism evidence="2 3">
    <name type="scientific">Desulfosarcina alkanivorans</name>
    <dbReference type="NCBI Taxonomy" id="571177"/>
    <lineage>
        <taxon>Bacteria</taxon>
        <taxon>Pseudomonadati</taxon>
        <taxon>Thermodesulfobacteriota</taxon>
        <taxon>Desulfobacteria</taxon>
        <taxon>Desulfobacterales</taxon>
        <taxon>Desulfosarcinaceae</taxon>
        <taxon>Desulfosarcina</taxon>
    </lineage>
</organism>